<evidence type="ECO:0000313" key="6">
    <source>
        <dbReference type="EMBL" id="KAK8881293.1"/>
    </source>
</evidence>
<evidence type="ECO:0000256" key="2">
    <source>
        <dbReference type="ARBA" id="ARBA00022741"/>
    </source>
</evidence>
<feature type="binding site" evidence="4">
    <location>
        <position position="798"/>
    </location>
    <ligand>
        <name>ATP</name>
        <dbReference type="ChEBI" id="CHEBI:30616"/>
    </ligand>
</feature>
<dbReference type="Pfam" id="PF07714">
    <property type="entry name" value="PK_Tyr_Ser-Thr"/>
    <property type="match status" value="3"/>
</dbReference>
<sequence length="1419" mass="164961">MYLSPEVIEKQNYSKAGDVYSFAITMYEILTCEIPFIELNMFKMKVSEGKRPEFKYGISDIYRDLIEKCWSQNMEDRPTFSEISKKISFSAFYSEDDDYNDISNNDFIDYYSDEDYDEDSEGENNFEDLNKFEEQFLICATSKSKVYQILNKETKNIFAAKIYDAESPQFNEKDLSKIKIILKFHYPSVLNAICFSPHDFDGKTNPVLVMGFAANGKLSKFLETKPNPRWTNTKKLINIYGIAAGMRYLHSLNIVHRKLQLSSILLDYLLYPIITNLKFIKNEFDEVDSNDGEIFTKPAYVAPEIWSGKRYDKRSDVYAFSMILYELLTNEKPFQGITNVNQIMNHVVIENYRPKFNESIPECYQELIKKCWSSNPDERPEFSDIIDLLKRDSKFILEGVNKNEYFQYIRYLHQYGTKEDSAKHHIQLFRLETIQTMQISIDEYSIIRKIGAGSSGKIYRVKNNKTNEIFAAKTIYLDPLDIDDIRHELDIFSRVKYPSIVKFVGYSPFNFKKNREKATVFMEYVANGSLGDILRKERSSISIPGWDDTKKLITIYGIASGMKYLHSLNIIHRDLKPNNILVDEHLFPKICDFGLSKRVQSMDDNIKHKDMKGTPMYMSPDAWSGNYSKASDVYSFAITMYEILTCQIPFIEMNIFGIISKICIQGKRPEFKYGISDIYRDLIEKCWSQNMEDRPTFSEIVSYLKNKSCLLENIDLTQFNEYLDYLENAQSTNSSKYDELLEKFIVKYDRPNQKFVISASIKQFGLQKYMKDEKLGEGQFGKVYKIVKEGTGESYAAKILKIELDFITEEEVIDISREINIMPNLNYPSIVRFIGYSQFNFKKKEKPVIVTDIHENGSLKTILELKRRGCKICEWDDTKKFISIYGIASGMKYLHSLTILHRDLKPENVLLDDHLYPKITDFGFSKYLSDHTKARSGALGTPVYMAPEIHNRVYTEACDVYAYSLIVYEILTLEVPFSNFPNLYSLIKEVCLKRSRPPLNSSIPNCYQELLKSCWSQDPKDRPSFSEIVEILKTNSDFIIGEVDFEEIVSYSKLVNEEITIDHPIKSKKSDQNKEFKIISIPHLTNMLNETTISMFSHVIETTKTKSSLKDFIFNLSNFNKKELILKSELYKLYKATDKKTGKEYAVHVSNVVMNQFSEKEMRDISEEMNVISEINYPSLAKLFGFSPANFEDEPKPVLITEILTNTTLKEVVQNEKKNKILPGWNSTTKLIVIYGIACGMKHLHSRGILHRNLRPTSVYLTENIEPKLFNFGHLTYLLFQNSFTFQSGKEAQVSPIYTSPEVLASKEYTKASDVYSFAMIVYEIITLERPFCNLKEFQEFYDEIVIKRNRPSFSKPITGCYKDLIEKCWLQEPNERPTFDEIVDILKTNPSFISKEVDKEMFFKYADKSLISSDKAQV</sequence>
<dbReference type="InterPro" id="IPR011009">
    <property type="entry name" value="Kinase-like_dom_sf"/>
</dbReference>
<feature type="domain" description="Protein kinase" evidence="5">
    <location>
        <begin position="444"/>
        <end position="723"/>
    </location>
</feature>
<dbReference type="InterPro" id="IPR001245">
    <property type="entry name" value="Ser-Thr/Tyr_kinase_cat_dom"/>
</dbReference>
<dbReference type="Proteomes" id="UP001470230">
    <property type="component" value="Unassembled WGS sequence"/>
</dbReference>
<keyword evidence="3 4" id="KW-0067">ATP-binding</keyword>
<organism evidence="6 7">
    <name type="scientific">Tritrichomonas musculus</name>
    <dbReference type="NCBI Taxonomy" id="1915356"/>
    <lineage>
        <taxon>Eukaryota</taxon>
        <taxon>Metamonada</taxon>
        <taxon>Parabasalia</taxon>
        <taxon>Tritrichomonadida</taxon>
        <taxon>Tritrichomonadidae</taxon>
        <taxon>Tritrichomonas</taxon>
    </lineage>
</organism>
<feature type="domain" description="Protein kinase" evidence="5">
    <location>
        <begin position="1"/>
        <end position="93"/>
    </location>
</feature>
<keyword evidence="1" id="KW-0808">Transferase</keyword>
<dbReference type="InterPro" id="IPR008271">
    <property type="entry name" value="Ser/Thr_kinase_AS"/>
</dbReference>
<feature type="domain" description="Protein kinase" evidence="5">
    <location>
        <begin position="769"/>
        <end position="1039"/>
    </location>
</feature>
<keyword evidence="1" id="KW-0418">Kinase</keyword>
<dbReference type="EMBL" id="JAPFFF010000010">
    <property type="protein sequence ID" value="KAK8881293.1"/>
    <property type="molecule type" value="Genomic_DNA"/>
</dbReference>
<comment type="caution">
    <text evidence="6">The sequence shown here is derived from an EMBL/GenBank/DDBJ whole genome shotgun (WGS) entry which is preliminary data.</text>
</comment>
<dbReference type="PROSITE" id="PS00107">
    <property type="entry name" value="PROTEIN_KINASE_ATP"/>
    <property type="match status" value="2"/>
</dbReference>
<evidence type="ECO:0000313" key="7">
    <source>
        <dbReference type="Proteomes" id="UP001470230"/>
    </source>
</evidence>
<dbReference type="Pfam" id="PF00069">
    <property type="entry name" value="Pkinase"/>
    <property type="match status" value="2"/>
</dbReference>
<dbReference type="InterPro" id="IPR000719">
    <property type="entry name" value="Prot_kinase_dom"/>
</dbReference>
<keyword evidence="2 4" id="KW-0547">Nucleotide-binding</keyword>
<accession>A0ABR2JRP4</accession>
<dbReference type="Gene3D" id="3.30.200.20">
    <property type="entry name" value="Phosphorylase Kinase, domain 1"/>
    <property type="match status" value="1"/>
</dbReference>
<dbReference type="SMART" id="SM00220">
    <property type="entry name" value="S_TKc"/>
    <property type="match status" value="4"/>
</dbReference>
<evidence type="ECO:0000256" key="1">
    <source>
        <dbReference type="ARBA" id="ARBA00022527"/>
    </source>
</evidence>
<dbReference type="PROSITE" id="PS00108">
    <property type="entry name" value="PROTEIN_KINASE_ST"/>
    <property type="match status" value="2"/>
</dbReference>
<gene>
    <name evidence="6" type="ORF">M9Y10_004028</name>
</gene>
<dbReference type="Gene3D" id="1.10.510.10">
    <property type="entry name" value="Transferase(Phosphotransferase) domain 1"/>
    <property type="match status" value="5"/>
</dbReference>
<dbReference type="InterPro" id="IPR017441">
    <property type="entry name" value="Protein_kinase_ATP_BS"/>
</dbReference>
<proteinExistence type="predicted"/>
<dbReference type="PANTHER" id="PTHR44329">
    <property type="entry name" value="SERINE/THREONINE-PROTEIN KINASE TNNI3K-RELATED"/>
    <property type="match status" value="1"/>
</dbReference>
<dbReference type="InterPro" id="IPR051681">
    <property type="entry name" value="Ser/Thr_Kinases-Pseudokinases"/>
</dbReference>
<dbReference type="SUPFAM" id="SSF56112">
    <property type="entry name" value="Protein kinase-like (PK-like)"/>
    <property type="match status" value="5"/>
</dbReference>
<dbReference type="PRINTS" id="PR00109">
    <property type="entry name" value="TYRKINASE"/>
</dbReference>
<protein>
    <recommendedName>
        <fullName evidence="5">Protein kinase domain-containing protein</fullName>
    </recommendedName>
</protein>
<feature type="domain" description="Protein kinase" evidence="5">
    <location>
        <begin position="132"/>
        <end position="396"/>
    </location>
</feature>
<reference evidence="6 7" key="1">
    <citation type="submission" date="2024-04" db="EMBL/GenBank/DDBJ databases">
        <title>Tritrichomonas musculus Genome.</title>
        <authorList>
            <person name="Alves-Ferreira E."/>
            <person name="Grigg M."/>
            <person name="Lorenzi H."/>
            <person name="Galac M."/>
        </authorList>
    </citation>
    <scope>NUCLEOTIDE SEQUENCE [LARGE SCALE GENOMIC DNA]</scope>
    <source>
        <strain evidence="6 7">EAF2021</strain>
    </source>
</reference>
<evidence type="ECO:0000256" key="4">
    <source>
        <dbReference type="PROSITE-ProRule" id="PRU10141"/>
    </source>
</evidence>
<evidence type="ECO:0000259" key="5">
    <source>
        <dbReference type="PROSITE" id="PS50011"/>
    </source>
</evidence>
<keyword evidence="1" id="KW-0723">Serine/threonine-protein kinase</keyword>
<feature type="domain" description="Protein kinase" evidence="5">
    <location>
        <begin position="1119"/>
        <end position="1393"/>
    </location>
</feature>
<name>A0ABR2JRP4_9EUKA</name>
<keyword evidence="7" id="KW-1185">Reference proteome</keyword>
<evidence type="ECO:0000256" key="3">
    <source>
        <dbReference type="ARBA" id="ARBA00022840"/>
    </source>
</evidence>
<dbReference type="PROSITE" id="PS50011">
    <property type="entry name" value="PROTEIN_KINASE_DOM"/>
    <property type="match status" value="5"/>
</dbReference>
<feature type="binding site" evidence="4">
    <location>
        <position position="473"/>
    </location>
    <ligand>
        <name>ATP</name>
        <dbReference type="ChEBI" id="CHEBI:30616"/>
    </ligand>
</feature>
<dbReference type="PANTHER" id="PTHR44329:SF298">
    <property type="entry name" value="MIXED LINEAGE KINASE DOMAIN-LIKE PROTEIN"/>
    <property type="match status" value="1"/>
</dbReference>